<sequence>MKNLHHILFILLLVLTGIALTFSPALRDIIVSNTQIDTVGHVIGFFILTWVLSSVFKLPSWPLVIALISYAAVSEVAQHYLGFRNGEVKDFVGDSIGILLFMLLKWLWLVYGFKLGKTHTESQVQR</sequence>
<comment type="caution">
    <text evidence="2">The sequence shown here is derived from an EMBL/GenBank/DDBJ whole genome shotgun (WGS) entry which is preliminary data.</text>
</comment>
<dbReference type="AlphaFoldDB" id="A0A3E0TTZ4"/>
<dbReference type="OrthoDB" id="8564037at2"/>
<evidence type="ECO:0000256" key="1">
    <source>
        <dbReference type="SAM" id="Phobius"/>
    </source>
</evidence>
<evidence type="ECO:0000313" key="2">
    <source>
        <dbReference type="EMBL" id="REL27920.1"/>
    </source>
</evidence>
<dbReference type="NCBIfam" id="NF037970">
    <property type="entry name" value="vanZ_1"/>
    <property type="match status" value="1"/>
</dbReference>
<proteinExistence type="predicted"/>
<protein>
    <recommendedName>
        <fullName evidence="4">VanZ-like domain-containing protein</fullName>
    </recommendedName>
</protein>
<dbReference type="Proteomes" id="UP000256478">
    <property type="component" value="Unassembled WGS sequence"/>
</dbReference>
<gene>
    <name evidence="2" type="ORF">DXX93_16035</name>
</gene>
<keyword evidence="1" id="KW-0812">Transmembrane</keyword>
<reference evidence="2 3" key="1">
    <citation type="submission" date="2018-08" db="EMBL/GenBank/DDBJ databases">
        <title>Thalassotalea euphylliae genome.</title>
        <authorList>
            <person name="Summers S."/>
            <person name="Rice S.A."/>
            <person name="Freckelton M.L."/>
            <person name="Nedved B.T."/>
            <person name="Hadfield M.G."/>
        </authorList>
    </citation>
    <scope>NUCLEOTIDE SEQUENCE [LARGE SCALE GENOMIC DNA]</scope>
    <source>
        <strain evidence="2 3">H1</strain>
    </source>
</reference>
<name>A0A3E0TTZ4_9GAMM</name>
<feature type="transmembrane region" description="Helical" evidence="1">
    <location>
        <begin position="38"/>
        <end position="56"/>
    </location>
</feature>
<dbReference type="RefSeq" id="WP_116008984.1">
    <property type="nucleotide sequence ID" value="NZ_QUOU01000001.1"/>
</dbReference>
<keyword evidence="1" id="KW-0472">Membrane</keyword>
<feature type="transmembrane region" description="Helical" evidence="1">
    <location>
        <begin position="95"/>
        <end position="113"/>
    </location>
</feature>
<evidence type="ECO:0008006" key="4">
    <source>
        <dbReference type="Google" id="ProtNLM"/>
    </source>
</evidence>
<dbReference type="EMBL" id="QUOU01000001">
    <property type="protein sequence ID" value="REL27920.1"/>
    <property type="molecule type" value="Genomic_DNA"/>
</dbReference>
<evidence type="ECO:0000313" key="3">
    <source>
        <dbReference type="Proteomes" id="UP000256478"/>
    </source>
</evidence>
<accession>A0A3E0TTZ4</accession>
<organism evidence="2 3">
    <name type="scientific">Thalassotalea euphylliae</name>
    <dbReference type="NCBI Taxonomy" id="1655234"/>
    <lineage>
        <taxon>Bacteria</taxon>
        <taxon>Pseudomonadati</taxon>
        <taxon>Pseudomonadota</taxon>
        <taxon>Gammaproteobacteria</taxon>
        <taxon>Alteromonadales</taxon>
        <taxon>Colwelliaceae</taxon>
        <taxon>Thalassotalea</taxon>
    </lineage>
</organism>
<keyword evidence="1" id="KW-1133">Transmembrane helix</keyword>